<evidence type="ECO:0000313" key="3">
    <source>
        <dbReference type="Proteomes" id="UP000282613"/>
    </source>
</evidence>
<reference evidence="4" key="1">
    <citation type="submission" date="2017-02" db="UniProtKB">
        <authorList>
            <consortium name="WormBaseParasite"/>
        </authorList>
    </citation>
    <scope>IDENTIFICATION</scope>
</reference>
<dbReference type="WBParaSite" id="TASK_0000665501-mRNA-1">
    <property type="protein sequence ID" value="TASK_0000665501-mRNA-1"/>
    <property type="gene ID" value="TASK_0000665501"/>
</dbReference>
<evidence type="ECO:0000313" key="2">
    <source>
        <dbReference type="EMBL" id="VDK37100.1"/>
    </source>
</evidence>
<dbReference type="InterPro" id="IPR036322">
    <property type="entry name" value="WD40_repeat_dom_sf"/>
</dbReference>
<dbReference type="OrthoDB" id="19711at2759"/>
<name>A0A0R3W8H1_TAEAS</name>
<dbReference type="Gene3D" id="2.130.10.10">
    <property type="entry name" value="YVTN repeat-like/Quinoprotein amine dehydrogenase"/>
    <property type="match status" value="1"/>
</dbReference>
<protein>
    <submittedName>
        <fullName evidence="4">WD_REPEATS_REGION domain-containing protein</fullName>
    </submittedName>
</protein>
<evidence type="ECO:0000313" key="4">
    <source>
        <dbReference type="WBParaSite" id="TASK_0000665501-mRNA-1"/>
    </source>
</evidence>
<evidence type="ECO:0000256" key="1">
    <source>
        <dbReference type="SAM" id="MobiDB-lite"/>
    </source>
</evidence>
<dbReference type="InterPro" id="IPR015943">
    <property type="entry name" value="WD40/YVTN_repeat-like_dom_sf"/>
</dbReference>
<dbReference type="SUPFAM" id="SSF50978">
    <property type="entry name" value="WD40 repeat-like"/>
    <property type="match status" value="1"/>
</dbReference>
<dbReference type="STRING" id="60517.A0A0R3W8H1"/>
<dbReference type="AlphaFoldDB" id="A0A0R3W8H1"/>
<dbReference type="EMBL" id="UYRS01018523">
    <property type="protein sequence ID" value="VDK37100.1"/>
    <property type="molecule type" value="Genomic_DNA"/>
</dbReference>
<sequence length="187" mass="20962">MGIWSLITAVCYYTLVRPGTRLHLDAHRRRLFVAHHDGRICVWHIPSSPPSLQPSISDKSSSTTVTTTTTTTGSLERPELVEQLCVEAANTQATGAVIRCLAGDGWHLLCGCDDQTIKIPKFTFEPIRQSICPACNCETMPKSHVYKRSFLEIFLYPNPFTHPPIYLDSILPFNIESIMFNQLISSI</sequence>
<proteinExistence type="predicted"/>
<dbReference type="Proteomes" id="UP000282613">
    <property type="component" value="Unassembled WGS sequence"/>
</dbReference>
<reference evidence="2 3" key="2">
    <citation type="submission" date="2018-11" db="EMBL/GenBank/DDBJ databases">
        <authorList>
            <consortium name="Pathogen Informatics"/>
        </authorList>
    </citation>
    <scope>NUCLEOTIDE SEQUENCE [LARGE SCALE GENOMIC DNA]</scope>
</reference>
<feature type="compositionally biased region" description="Low complexity" evidence="1">
    <location>
        <begin position="53"/>
        <end position="72"/>
    </location>
</feature>
<organism evidence="4">
    <name type="scientific">Taenia asiatica</name>
    <name type="common">Asian tapeworm</name>
    <dbReference type="NCBI Taxonomy" id="60517"/>
    <lineage>
        <taxon>Eukaryota</taxon>
        <taxon>Metazoa</taxon>
        <taxon>Spiralia</taxon>
        <taxon>Lophotrochozoa</taxon>
        <taxon>Platyhelminthes</taxon>
        <taxon>Cestoda</taxon>
        <taxon>Eucestoda</taxon>
        <taxon>Cyclophyllidea</taxon>
        <taxon>Taeniidae</taxon>
        <taxon>Taenia</taxon>
    </lineage>
</organism>
<accession>A0A0R3W8H1</accession>
<keyword evidence="3" id="KW-1185">Reference proteome</keyword>
<gene>
    <name evidence="2" type="ORF">TASK_LOCUS6656</name>
</gene>
<feature type="region of interest" description="Disordered" evidence="1">
    <location>
        <begin position="49"/>
        <end position="74"/>
    </location>
</feature>